<gene>
    <name evidence="1" type="primary">PARPA_06572.1 scaffold 22734</name>
</gene>
<reference evidence="1 2" key="1">
    <citation type="submission" date="2014-09" db="EMBL/GenBank/DDBJ databases">
        <authorList>
            <person name="Ellenberger Sabrina"/>
        </authorList>
    </citation>
    <scope>NUCLEOTIDE SEQUENCE [LARGE SCALE GENOMIC DNA]</scope>
    <source>
        <strain evidence="1 2">CBS 412.66</strain>
    </source>
</reference>
<evidence type="ECO:0000313" key="2">
    <source>
        <dbReference type="Proteomes" id="UP000054107"/>
    </source>
</evidence>
<name>A0A0B7N2S8_9FUNG</name>
<organism evidence="1 2">
    <name type="scientific">Parasitella parasitica</name>
    <dbReference type="NCBI Taxonomy" id="35722"/>
    <lineage>
        <taxon>Eukaryota</taxon>
        <taxon>Fungi</taxon>
        <taxon>Fungi incertae sedis</taxon>
        <taxon>Mucoromycota</taxon>
        <taxon>Mucoromycotina</taxon>
        <taxon>Mucoromycetes</taxon>
        <taxon>Mucorales</taxon>
        <taxon>Mucorineae</taxon>
        <taxon>Mucoraceae</taxon>
        <taxon>Parasitella</taxon>
    </lineage>
</organism>
<dbReference type="OrthoDB" id="1920326at2759"/>
<dbReference type="AlphaFoldDB" id="A0A0B7N2S8"/>
<proteinExistence type="predicted"/>
<protein>
    <submittedName>
        <fullName evidence="1">Uncharacterized protein</fullName>
    </submittedName>
</protein>
<dbReference type="Proteomes" id="UP000054107">
    <property type="component" value="Unassembled WGS sequence"/>
</dbReference>
<evidence type="ECO:0000313" key="1">
    <source>
        <dbReference type="EMBL" id="CEP12601.1"/>
    </source>
</evidence>
<accession>A0A0B7N2S8</accession>
<keyword evidence="2" id="KW-1185">Reference proteome</keyword>
<dbReference type="STRING" id="35722.A0A0B7N2S8"/>
<dbReference type="EMBL" id="LN728061">
    <property type="protein sequence ID" value="CEP12601.1"/>
    <property type="molecule type" value="Genomic_DNA"/>
</dbReference>
<sequence>MFSVLAANVVSIGEDKSLEALGQVLFQVTVDLAHHSLKACAPTCGKLATAVQAQFDTYQDSKCAISGLPLFDKRCKKVASNVLETIKKGHVSDPPGVAWYYHMYIDRLGFPVYRCTRGFIEGGVHQNNVRKFASFNASPALTDCALADYRLRHNIQVGSKNMYRITYRSHFSPWIQQAINFMRCKIGQPVLRSYSDPSEKLDVCGNPSITITPEVDSVFGNMQYNYVSYMQGTKYAVTPVHTDEEIKLYDKFRLTDSLASGINQPDYWQKFATAWSKALNESMLRKNVFYKTAESLLLKQHFNKTEDKSKNYNSLRMNEEKVNAADEILNNNSRKRKHTNDILTANNYLCNFQESTLNPFTLFSPLTAISYQSYPYLKYSP</sequence>